<dbReference type="EMBL" id="QXFZ01000409">
    <property type="protein sequence ID" value="KAE9117595.1"/>
    <property type="molecule type" value="Genomic_DNA"/>
</dbReference>
<evidence type="ECO:0000313" key="7">
    <source>
        <dbReference type="EMBL" id="KAE9219139.1"/>
    </source>
</evidence>
<evidence type="ECO:0000313" key="17">
    <source>
        <dbReference type="Proteomes" id="UP000460718"/>
    </source>
</evidence>
<evidence type="ECO:0000313" key="4">
    <source>
        <dbReference type="EMBL" id="KAE9100806.1"/>
    </source>
</evidence>
<sequence length="84" mass="8782">MFAGKPLGRGCAPLGPGSRQTWCCWPVATAGSLAGAAESDGGGMAQRATAHDVDDKEMRCSAAQKSLHHDGESLARWMNANPRN</sequence>
<evidence type="ECO:0000313" key="3">
    <source>
        <dbReference type="EMBL" id="KAE9001863.1"/>
    </source>
</evidence>
<protein>
    <submittedName>
        <fullName evidence="2">Uncharacterized protein</fullName>
    </submittedName>
</protein>
<feature type="region of interest" description="Disordered" evidence="1">
    <location>
        <begin position="37"/>
        <end position="84"/>
    </location>
</feature>
<organism evidence="2 11">
    <name type="scientific">Phytophthora fragariae</name>
    <dbReference type="NCBI Taxonomy" id="53985"/>
    <lineage>
        <taxon>Eukaryota</taxon>
        <taxon>Sar</taxon>
        <taxon>Stramenopiles</taxon>
        <taxon>Oomycota</taxon>
        <taxon>Peronosporomycetes</taxon>
        <taxon>Peronosporales</taxon>
        <taxon>Peronosporaceae</taxon>
        <taxon>Phytophthora</taxon>
    </lineage>
</organism>
<dbReference type="EMBL" id="QXGE01000531">
    <property type="protein sequence ID" value="KAE9309833.1"/>
    <property type="molecule type" value="Genomic_DNA"/>
</dbReference>
<keyword evidence="12" id="KW-1185">Reference proteome</keyword>
<evidence type="ECO:0000313" key="16">
    <source>
        <dbReference type="Proteomes" id="UP000441208"/>
    </source>
</evidence>
<dbReference type="EMBL" id="QXFX01000919">
    <property type="protein sequence ID" value="KAE9100806.1"/>
    <property type="molecule type" value="Genomic_DNA"/>
</dbReference>
<evidence type="ECO:0000313" key="15">
    <source>
        <dbReference type="Proteomes" id="UP000440732"/>
    </source>
</evidence>
<dbReference type="Proteomes" id="UP000429523">
    <property type="component" value="Unassembled WGS sequence"/>
</dbReference>
<gene>
    <name evidence="10" type="ORF">PF001_g10492</name>
    <name evidence="9" type="ORF">PF002_g5084</name>
    <name evidence="8" type="ORF">PF004_g11199</name>
    <name evidence="7" type="ORF">PF005_g7983</name>
    <name evidence="6" type="ORF">PF006_g13500</name>
    <name evidence="5" type="ORF">PF007_g9220</name>
    <name evidence="2" type="ORF">PF009_g4505</name>
    <name evidence="4" type="ORF">PF010_g14671</name>
    <name evidence="3" type="ORF">PF011_g13567</name>
</gene>
<evidence type="ECO:0000313" key="9">
    <source>
        <dbReference type="EMBL" id="KAE9249833.1"/>
    </source>
</evidence>
<dbReference type="Proteomes" id="UP000433483">
    <property type="component" value="Unassembled WGS sequence"/>
</dbReference>
<reference evidence="11 12" key="1">
    <citation type="submission" date="2018-08" db="EMBL/GenBank/DDBJ databases">
        <title>Genomic investigation of the strawberry pathogen Phytophthora fragariae indicates pathogenicity is determined by transcriptional variation in three key races.</title>
        <authorList>
            <person name="Adams T.M."/>
            <person name="Armitage A.D."/>
            <person name="Sobczyk M.K."/>
            <person name="Bates H.J."/>
            <person name="Dunwell J.M."/>
            <person name="Nellist C.F."/>
            <person name="Harrison R.J."/>
        </authorList>
    </citation>
    <scope>NUCLEOTIDE SEQUENCE [LARGE SCALE GENOMIC DNA]</scope>
    <source>
        <strain evidence="10 13">A4</strain>
        <strain evidence="9 14">BC-1</strain>
        <strain evidence="8 18">BC-23</strain>
        <strain evidence="7 12">NOV-27</strain>
        <strain evidence="6 15">NOV-5</strain>
        <strain evidence="5 16">NOV-71</strain>
        <strain evidence="2 11">NOV-9</strain>
        <strain evidence="4 19">ONT-3</strain>
        <strain evidence="3 17">SCRP245</strain>
    </source>
</reference>
<accession>A0A6A3FJ95</accession>
<dbReference type="EMBL" id="QXGA01000805">
    <property type="protein sequence ID" value="KAE9140600.1"/>
    <property type="molecule type" value="Genomic_DNA"/>
</dbReference>
<dbReference type="EMBL" id="QXGD01000162">
    <property type="protein sequence ID" value="KAE9249833.1"/>
    <property type="molecule type" value="Genomic_DNA"/>
</dbReference>
<dbReference type="EMBL" id="QXGF01000142">
    <property type="protein sequence ID" value="KAE8945859.1"/>
    <property type="molecule type" value="Genomic_DNA"/>
</dbReference>
<dbReference type="Proteomes" id="UP000440367">
    <property type="component" value="Unassembled WGS sequence"/>
</dbReference>
<dbReference type="EMBL" id="QXGB01000330">
    <property type="protein sequence ID" value="KAE9219139.1"/>
    <property type="molecule type" value="Genomic_DNA"/>
</dbReference>
<evidence type="ECO:0000313" key="6">
    <source>
        <dbReference type="EMBL" id="KAE9140600.1"/>
    </source>
</evidence>
<feature type="compositionally biased region" description="Basic and acidic residues" evidence="1">
    <location>
        <begin position="49"/>
        <end position="59"/>
    </location>
</feature>
<evidence type="ECO:0000313" key="12">
    <source>
        <dbReference type="Proteomes" id="UP000433483"/>
    </source>
</evidence>
<evidence type="ECO:0000313" key="18">
    <source>
        <dbReference type="Proteomes" id="UP000476176"/>
    </source>
</evidence>
<evidence type="ECO:0000313" key="10">
    <source>
        <dbReference type="EMBL" id="KAE9309833.1"/>
    </source>
</evidence>
<dbReference type="Proteomes" id="UP000441208">
    <property type="component" value="Unassembled WGS sequence"/>
</dbReference>
<evidence type="ECO:0000313" key="19">
    <source>
        <dbReference type="Proteomes" id="UP000488956"/>
    </source>
</evidence>
<evidence type="ECO:0000313" key="11">
    <source>
        <dbReference type="Proteomes" id="UP000429523"/>
    </source>
</evidence>
<evidence type="ECO:0000256" key="1">
    <source>
        <dbReference type="SAM" id="MobiDB-lite"/>
    </source>
</evidence>
<dbReference type="Proteomes" id="UP000440732">
    <property type="component" value="Unassembled WGS sequence"/>
</dbReference>
<dbReference type="Proteomes" id="UP000476176">
    <property type="component" value="Unassembled WGS sequence"/>
</dbReference>
<dbReference type="Proteomes" id="UP000437068">
    <property type="component" value="Unassembled WGS sequence"/>
</dbReference>
<dbReference type="EMBL" id="QXGC01000605">
    <property type="protein sequence ID" value="KAE9227960.1"/>
    <property type="molecule type" value="Genomic_DNA"/>
</dbReference>
<proteinExistence type="predicted"/>
<dbReference type="EMBL" id="QXFW01000841">
    <property type="protein sequence ID" value="KAE9001863.1"/>
    <property type="molecule type" value="Genomic_DNA"/>
</dbReference>
<comment type="caution">
    <text evidence="2">The sequence shown here is derived from an EMBL/GenBank/DDBJ whole genome shotgun (WGS) entry which is preliminary data.</text>
</comment>
<dbReference type="Proteomes" id="UP000460718">
    <property type="component" value="Unassembled WGS sequence"/>
</dbReference>
<dbReference type="Proteomes" id="UP000488956">
    <property type="component" value="Unassembled WGS sequence"/>
</dbReference>
<evidence type="ECO:0000313" key="2">
    <source>
        <dbReference type="EMBL" id="KAE8945859.1"/>
    </source>
</evidence>
<evidence type="ECO:0000313" key="5">
    <source>
        <dbReference type="EMBL" id="KAE9117595.1"/>
    </source>
</evidence>
<evidence type="ECO:0000313" key="14">
    <source>
        <dbReference type="Proteomes" id="UP000440367"/>
    </source>
</evidence>
<evidence type="ECO:0000313" key="8">
    <source>
        <dbReference type="EMBL" id="KAE9227960.1"/>
    </source>
</evidence>
<name>A0A6A3FJ95_9STRA</name>
<dbReference type="AlphaFoldDB" id="A0A6A3FJ95"/>
<evidence type="ECO:0000313" key="13">
    <source>
        <dbReference type="Proteomes" id="UP000437068"/>
    </source>
</evidence>